<name>A0A5M6CYP6_9BACT</name>
<protein>
    <submittedName>
        <fullName evidence="2">DNA polymerase domain-containing protein</fullName>
    </submittedName>
</protein>
<dbReference type="InterPro" id="IPR052171">
    <property type="entry name" value="NHEJ_LigD"/>
</dbReference>
<accession>A0A5M6CYP6</accession>
<dbReference type="PANTHER" id="PTHR42705">
    <property type="entry name" value="BIFUNCTIONAL NON-HOMOLOGOUS END JOINING PROTEIN LIGD"/>
    <property type="match status" value="1"/>
</dbReference>
<dbReference type="AlphaFoldDB" id="A0A5M6CYP6"/>
<evidence type="ECO:0000313" key="3">
    <source>
        <dbReference type="Proteomes" id="UP000323426"/>
    </source>
</evidence>
<organism evidence="2 3">
    <name type="scientific">Adhaeribacter rhizoryzae</name>
    <dbReference type="NCBI Taxonomy" id="2607907"/>
    <lineage>
        <taxon>Bacteria</taxon>
        <taxon>Pseudomonadati</taxon>
        <taxon>Bacteroidota</taxon>
        <taxon>Cytophagia</taxon>
        <taxon>Cytophagales</taxon>
        <taxon>Hymenobacteraceae</taxon>
        <taxon>Adhaeribacter</taxon>
    </lineage>
</organism>
<dbReference type="EMBL" id="VWSF01000032">
    <property type="protein sequence ID" value="KAA5539550.1"/>
    <property type="molecule type" value="Genomic_DNA"/>
</dbReference>
<keyword evidence="3" id="KW-1185">Reference proteome</keyword>
<gene>
    <name evidence="2" type="ORF">F0145_24420</name>
</gene>
<feature type="domain" description="DNA ligase D polymerase" evidence="1">
    <location>
        <begin position="37"/>
        <end position="290"/>
    </location>
</feature>
<dbReference type="Proteomes" id="UP000323426">
    <property type="component" value="Unassembled WGS sequence"/>
</dbReference>
<dbReference type="PANTHER" id="PTHR42705:SF2">
    <property type="entry name" value="BIFUNCTIONAL NON-HOMOLOGOUS END JOINING PROTEIN LIGD"/>
    <property type="match status" value="1"/>
</dbReference>
<evidence type="ECO:0000313" key="2">
    <source>
        <dbReference type="EMBL" id="KAA5539550.1"/>
    </source>
</evidence>
<comment type="caution">
    <text evidence="2">The sequence shown here is derived from an EMBL/GenBank/DDBJ whole genome shotgun (WGS) entry which is preliminary data.</text>
</comment>
<dbReference type="Gene3D" id="3.90.920.10">
    <property type="entry name" value="DNA primase, PRIM domain"/>
    <property type="match status" value="1"/>
</dbReference>
<evidence type="ECO:0000259" key="1">
    <source>
        <dbReference type="Pfam" id="PF21686"/>
    </source>
</evidence>
<dbReference type="Pfam" id="PF21686">
    <property type="entry name" value="LigD_Prim-Pol"/>
    <property type="match status" value="1"/>
</dbReference>
<reference evidence="2 3" key="1">
    <citation type="submission" date="2019-09" db="EMBL/GenBank/DDBJ databases">
        <title>Genome sequence and assembly of Adhaeribacter sp.</title>
        <authorList>
            <person name="Chhetri G."/>
        </authorList>
    </citation>
    <scope>NUCLEOTIDE SEQUENCE [LARGE SCALE GENOMIC DNA]</scope>
    <source>
        <strain evidence="2 3">DK36</strain>
    </source>
</reference>
<dbReference type="RefSeq" id="WP_150093000.1">
    <property type="nucleotide sequence ID" value="NZ_VWSF01000032.1"/>
</dbReference>
<dbReference type="CDD" id="cd04865">
    <property type="entry name" value="LigD_Pol_like_2"/>
    <property type="match status" value="1"/>
</dbReference>
<proteinExistence type="predicted"/>
<sequence>MSDKNKIASRDEERLLAGQLVNLTNLNKLYWPDENITKGDLIDYYQSIAGYILPYLKDRPQSLLRHPNGINAPGFYQKDVGDKVPEWVETKSIHSESTKEEVNYILCQNQATLAYLNNLGCIQLNPWNSRINALENPDWAVIDLDPGENTYDEVVEVALVVKEIADKIGADCYVKTSGATGMHLYFPLQAKYSFAEVKPFAHLLAQKVHQRLPELTSLERMPKERRYQIYLDFLQNAISQTIAAPYCVRPKPGATVSAPLAWPEVKKGLHPTQFTIKNMPARLKEKGDLFKGVLGKNIDLPKCLQALKALQD</sequence>
<dbReference type="NCBIfam" id="TIGR02778">
    <property type="entry name" value="ligD_pol"/>
    <property type="match status" value="1"/>
</dbReference>
<dbReference type="InterPro" id="IPR014145">
    <property type="entry name" value="LigD_pol_dom"/>
</dbReference>